<protein>
    <submittedName>
        <fullName evidence="2">Uncharacterized protein</fullName>
    </submittedName>
</protein>
<dbReference type="AlphaFoldDB" id="A0A6J4N272"/>
<organism evidence="2">
    <name type="scientific">uncultured Gemmatimonadota bacterium</name>
    <dbReference type="NCBI Taxonomy" id="203437"/>
    <lineage>
        <taxon>Bacteria</taxon>
        <taxon>Pseudomonadati</taxon>
        <taxon>Gemmatimonadota</taxon>
        <taxon>environmental samples</taxon>
    </lineage>
</organism>
<gene>
    <name evidence="2" type="ORF">AVDCRST_MAG89-4582</name>
</gene>
<proteinExistence type="predicted"/>
<evidence type="ECO:0000313" key="2">
    <source>
        <dbReference type="EMBL" id="CAA9370892.1"/>
    </source>
</evidence>
<evidence type="ECO:0000256" key="1">
    <source>
        <dbReference type="SAM" id="SignalP"/>
    </source>
</evidence>
<sequence>MRTIFVGQVFAMLAVATCAAAQPGDQAMVRLTSRTVVIDRQAAMRAGVSYVDVGGGRLGFSVPPGRRGGTVAVQGPLGVRAFLEIARERRWTRSESSQMVMVASGSEGRVSSLSGTVSPYEVSSRGPVLRVSPRVMPDGRVELALATGVEDRRESVWGYGVDASPAWAETVIVARPGEPVVVASSTQGTSTRGSGILHVGSRDRNVETFIVVTAEVVR</sequence>
<keyword evidence="1" id="KW-0732">Signal</keyword>
<feature type="chain" id="PRO_5026785502" evidence="1">
    <location>
        <begin position="22"/>
        <end position="218"/>
    </location>
</feature>
<dbReference type="EMBL" id="CADCTV010000960">
    <property type="protein sequence ID" value="CAA9370892.1"/>
    <property type="molecule type" value="Genomic_DNA"/>
</dbReference>
<feature type="signal peptide" evidence="1">
    <location>
        <begin position="1"/>
        <end position="21"/>
    </location>
</feature>
<name>A0A6J4N272_9BACT</name>
<accession>A0A6J4N272</accession>
<reference evidence="2" key="1">
    <citation type="submission" date="2020-02" db="EMBL/GenBank/DDBJ databases">
        <authorList>
            <person name="Meier V. D."/>
        </authorList>
    </citation>
    <scope>NUCLEOTIDE SEQUENCE</scope>
    <source>
        <strain evidence="2">AVDCRST_MAG89</strain>
    </source>
</reference>